<dbReference type="EMBL" id="LR746496">
    <property type="protein sequence ID" value="CAA7599912.1"/>
    <property type="molecule type" value="Genomic_DNA"/>
</dbReference>
<dbReference type="PANTHER" id="PTHR37313">
    <property type="entry name" value="UPF0749 PROTEIN RV1825"/>
    <property type="match status" value="1"/>
</dbReference>
<dbReference type="Pfam" id="PF05949">
    <property type="entry name" value="DUF881"/>
    <property type="match status" value="1"/>
</dbReference>
<dbReference type="RefSeq" id="WP_240983663.1">
    <property type="nucleotide sequence ID" value="NZ_CDGJ01000035.1"/>
</dbReference>
<comment type="similarity">
    <text evidence="1">Belongs to the UPF0749 family.</text>
</comment>
<proteinExistence type="inferred from homology"/>
<organism evidence="2">
    <name type="scientific">Acididesulfobacillus acetoxydans</name>
    <dbReference type="NCBI Taxonomy" id="1561005"/>
    <lineage>
        <taxon>Bacteria</taxon>
        <taxon>Bacillati</taxon>
        <taxon>Bacillota</taxon>
        <taxon>Clostridia</taxon>
        <taxon>Eubacteriales</taxon>
        <taxon>Peptococcaceae</taxon>
        <taxon>Acididesulfobacillus</taxon>
    </lineage>
</organism>
<dbReference type="InterPro" id="IPR010273">
    <property type="entry name" value="DUF881"/>
</dbReference>
<accession>A0A8S0WE76</accession>
<evidence type="ECO:0000313" key="3">
    <source>
        <dbReference type="EMBL" id="CEJ06874.1"/>
    </source>
</evidence>
<evidence type="ECO:0000256" key="1">
    <source>
        <dbReference type="ARBA" id="ARBA00009108"/>
    </source>
</evidence>
<protein>
    <recommendedName>
        <fullName evidence="5">DUF881 domain-containing protein</fullName>
    </recommendedName>
</protein>
<dbReference type="KEGG" id="aacx:DEACI_0546"/>
<dbReference type="PANTHER" id="PTHR37313:SF2">
    <property type="entry name" value="UPF0749 PROTEIN YLXX"/>
    <property type="match status" value="1"/>
</dbReference>
<dbReference type="EMBL" id="CDGJ01000035">
    <property type="protein sequence ID" value="CEJ06874.1"/>
    <property type="molecule type" value="Genomic_DNA"/>
</dbReference>
<evidence type="ECO:0000313" key="4">
    <source>
        <dbReference type="Proteomes" id="UP001071230"/>
    </source>
</evidence>
<sequence>MKRWKRRLALPVSLVAIALGFLISLAMQTQKNVSAAEEINARRMAAAHAVLSNVQGQNAQLKKINKELTAQLAQDRSLGGTDPKVLAQLAQVEIQAGSSKVQGPGVQIFIDDRKQDHNLTLPLSPDNLLEIINTLKFAGAEAISVNGQRIVDSTAIVYSGSSTILVNQVPITRVEGIPYEIDAIGNQNTLVDFFTNLEGSMLKANGITFSIMRKTVEVPAYKGAWTFRYARAD</sequence>
<name>A0A8S0WE76_9FIRM</name>
<dbReference type="Gene3D" id="3.30.70.1880">
    <property type="entry name" value="Protein of unknown function DUF881"/>
    <property type="match status" value="1"/>
</dbReference>
<reference evidence="2" key="2">
    <citation type="submission" date="2020-01" db="EMBL/GenBank/DDBJ databases">
        <authorList>
            <person name="Hornung B."/>
        </authorList>
    </citation>
    <scope>NUCLEOTIDE SEQUENCE</scope>
    <source>
        <strain evidence="2">PacBioINE</strain>
    </source>
</reference>
<dbReference type="AlphaFoldDB" id="A0A8S0WE76"/>
<reference evidence="3" key="1">
    <citation type="submission" date="2014-11" db="EMBL/GenBank/DDBJ databases">
        <authorList>
            <person name="Hornung B.V."/>
        </authorList>
    </citation>
    <scope>NUCLEOTIDE SEQUENCE</scope>
    <source>
        <strain evidence="3">INE</strain>
    </source>
</reference>
<evidence type="ECO:0008006" key="5">
    <source>
        <dbReference type="Google" id="ProtNLM"/>
    </source>
</evidence>
<dbReference type="Proteomes" id="UP001071230">
    <property type="component" value="Unassembled WGS sequence"/>
</dbReference>
<gene>
    <name evidence="2" type="ORF">DEACI_0546</name>
    <name evidence="3" type="ORF">DEACI_1327</name>
</gene>
<dbReference type="Proteomes" id="UP000836597">
    <property type="component" value="Chromosome"/>
</dbReference>
<keyword evidence="4" id="KW-1185">Reference proteome</keyword>
<evidence type="ECO:0000313" key="2">
    <source>
        <dbReference type="EMBL" id="CAA7599912.1"/>
    </source>
</evidence>